<protein>
    <submittedName>
        <fullName evidence="5">Cyclohexanecarboxylate-CoA ligase</fullName>
    </submittedName>
</protein>
<evidence type="ECO:0000259" key="4">
    <source>
        <dbReference type="Pfam" id="PF13193"/>
    </source>
</evidence>
<dbReference type="InterPro" id="IPR025110">
    <property type="entry name" value="AMP-bd_C"/>
</dbReference>
<dbReference type="Pfam" id="PF00501">
    <property type="entry name" value="AMP-binding"/>
    <property type="match status" value="1"/>
</dbReference>
<feature type="domain" description="AMP-binding enzyme C-terminal" evidence="4">
    <location>
        <begin position="474"/>
        <end position="551"/>
    </location>
</feature>
<keyword evidence="2 5" id="KW-0436">Ligase</keyword>
<evidence type="ECO:0000256" key="1">
    <source>
        <dbReference type="ARBA" id="ARBA00006432"/>
    </source>
</evidence>
<dbReference type="Proteomes" id="UP000280008">
    <property type="component" value="Unassembled WGS sequence"/>
</dbReference>
<comment type="similarity">
    <text evidence="1">Belongs to the ATP-dependent AMP-binding enzyme family.</text>
</comment>
<dbReference type="InterPro" id="IPR000873">
    <property type="entry name" value="AMP-dep_synth/lig_dom"/>
</dbReference>
<dbReference type="SUPFAM" id="SSF56801">
    <property type="entry name" value="Acetyl-CoA synthetase-like"/>
    <property type="match status" value="1"/>
</dbReference>
<reference evidence="5 6" key="1">
    <citation type="submission" date="2018-10" db="EMBL/GenBank/DDBJ databases">
        <title>Sequencing the genomes of 1000 actinobacteria strains.</title>
        <authorList>
            <person name="Klenk H.-P."/>
        </authorList>
    </citation>
    <scope>NUCLEOTIDE SEQUENCE [LARGE SCALE GENOMIC DNA]</scope>
    <source>
        <strain evidence="5 6">DSM 17894</strain>
    </source>
</reference>
<dbReference type="InterPro" id="IPR045851">
    <property type="entry name" value="AMP-bd_C_sf"/>
</dbReference>
<name>A0A495IGU3_9MICO</name>
<dbReference type="RefSeq" id="WP_121369128.1">
    <property type="nucleotide sequence ID" value="NZ_RBKS01000001.1"/>
</dbReference>
<evidence type="ECO:0000313" key="6">
    <source>
        <dbReference type="Proteomes" id="UP000280008"/>
    </source>
</evidence>
<accession>A0A495IGU3</accession>
<dbReference type="Gene3D" id="2.30.38.10">
    <property type="entry name" value="Luciferase, Domain 3"/>
    <property type="match status" value="1"/>
</dbReference>
<dbReference type="Pfam" id="PF13193">
    <property type="entry name" value="AMP-binding_C"/>
    <property type="match status" value="1"/>
</dbReference>
<dbReference type="InterPro" id="IPR020845">
    <property type="entry name" value="AMP-binding_CS"/>
</dbReference>
<dbReference type="PANTHER" id="PTHR43201:SF5">
    <property type="entry name" value="MEDIUM-CHAIN ACYL-COA LIGASE ACSF2, MITOCHONDRIAL"/>
    <property type="match status" value="1"/>
</dbReference>
<evidence type="ECO:0000259" key="3">
    <source>
        <dbReference type="Pfam" id="PF00501"/>
    </source>
</evidence>
<dbReference type="Gene3D" id="3.40.50.980">
    <property type="match status" value="2"/>
</dbReference>
<gene>
    <name evidence="5" type="ORF">C8E83_1486</name>
</gene>
<dbReference type="GO" id="GO:0031956">
    <property type="term" value="F:medium-chain fatty acid-CoA ligase activity"/>
    <property type="evidence" value="ECO:0007669"/>
    <property type="project" value="TreeGrafter"/>
</dbReference>
<evidence type="ECO:0000256" key="2">
    <source>
        <dbReference type="ARBA" id="ARBA00022598"/>
    </source>
</evidence>
<proteinExistence type="inferred from homology"/>
<organism evidence="5 6">
    <name type="scientific">Frondihabitans australicus</name>
    <dbReference type="NCBI Taxonomy" id="386892"/>
    <lineage>
        <taxon>Bacteria</taxon>
        <taxon>Bacillati</taxon>
        <taxon>Actinomycetota</taxon>
        <taxon>Actinomycetes</taxon>
        <taxon>Micrococcales</taxon>
        <taxon>Microbacteriaceae</taxon>
        <taxon>Frondihabitans</taxon>
    </lineage>
</organism>
<keyword evidence="6" id="KW-1185">Reference proteome</keyword>
<dbReference type="EMBL" id="RBKS01000001">
    <property type="protein sequence ID" value="RKR74375.1"/>
    <property type="molecule type" value="Genomic_DNA"/>
</dbReference>
<feature type="domain" description="AMP-dependent synthetase/ligase" evidence="3">
    <location>
        <begin position="42"/>
        <end position="423"/>
    </location>
</feature>
<dbReference type="Gene3D" id="3.30.300.30">
    <property type="match status" value="1"/>
</dbReference>
<evidence type="ECO:0000313" key="5">
    <source>
        <dbReference type="EMBL" id="RKR74375.1"/>
    </source>
</evidence>
<dbReference type="AlphaFoldDB" id="A0A495IGU3"/>
<dbReference type="OrthoDB" id="9803968at2"/>
<sequence>MTQSTATETATIEPFGPYTADDIAAFYDSGDWQDRVLYQLVAEKAAERGDQVFVTDGDVSLTYAEMYERGIRLAAGLQRLGVGHGDRVAVQLPNWAEFTEIVIALSRLGAILLPIMPIFRHDEVGFSLADSGAKVLIGPDLWHRFSHRELYLDLLAQIPTLEHVVIVRPEAGSDLGAAHSLDDLGAGSGSPADAMPLGELDASLGDGVGPNEGFVIVYTSGTTSRPKGCYHTFNTYYAGSKALVDRLHVTEDDVFFNPSPVSHTTGLVTGFLVPLLVGGATHFMATWDPATGMDRIRDHGCTMTVTSTTFLATVMQAYRPGEHDMSSMKYWICAGSPIPGSIVQGARTMFGGLSVLSLYGRSENLTTALCAPEDAPEKSVMSDGRALPGAEIKVVDPTSGLELPRGEEGDVTYRGPSHMVSYFHNDIATAELYTPDRFSRSGDLGYMDADGFVRITGRTKDIIIRGGINIGSREVEDLLITHESVRDVAVVAMPDPRLGERACAFIVVEPGHEPLSLASMQEFLRTKKIAVQKMPERIEAIDGLPMTPTGKVQKQLLRERIAATIADERAKA</sequence>
<dbReference type="PROSITE" id="PS00455">
    <property type="entry name" value="AMP_BINDING"/>
    <property type="match status" value="1"/>
</dbReference>
<comment type="caution">
    <text evidence="5">The sequence shown here is derived from an EMBL/GenBank/DDBJ whole genome shotgun (WGS) entry which is preliminary data.</text>
</comment>
<dbReference type="PANTHER" id="PTHR43201">
    <property type="entry name" value="ACYL-COA SYNTHETASE"/>
    <property type="match status" value="1"/>
</dbReference>
<dbReference type="GO" id="GO:0006631">
    <property type="term" value="P:fatty acid metabolic process"/>
    <property type="evidence" value="ECO:0007669"/>
    <property type="project" value="TreeGrafter"/>
</dbReference>